<comment type="caution">
    <text evidence="2">The sequence shown here is derived from an EMBL/GenBank/DDBJ whole genome shotgun (WGS) entry which is preliminary data.</text>
</comment>
<evidence type="ECO:0000313" key="2">
    <source>
        <dbReference type="EMBL" id="KAF0891813.1"/>
    </source>
</evidence>
<evidence type="ECO:0000313" key="3">
    <source>
        <dbReference type="Proteomes" id="UP000479710"/>
    </source>
</evidence>
<dbReference type="Proteomes" id="UP000479710">
    <property type="component" value="Unassembled WGS sequence"/>
</dbReference>
<feature type="compositionally biased region" description="Basic and acidic residues" evidence="1">
    <location>
        <begin position="23"/>
        <end position="34"/>
    </location>
</feature>
<name>A0A6G1BWS1_9ORYZ</name>
<reference evidence="2 3" key="1">
    <citation type="submission" date="2019-11" db="EMBL/GenBank/DDBJ databases">
        <title>Whole genome sequence of Oryza granulata.</title>
        <authorList>
            <person name="Li W."/>
        </authorList>
    </citation>
    <scope>NUCLEOTIDE SEQUENCE [LARGE SCALE GENOMIC DNA]</scope>
    <source>
        <strain evidence="3">cv. Menghai</strain>
        <tissue evidence="2">Leaf</tissue>
    </source>
</reference>
<accession>A0A6G1BWS1</accession>
<proteinExistence type="predicted"/>
<dbReference type="AlphaFoldDB" id="A0A6G1BWS1"/>
<feature type="region of interest" description="Disordered" evidence="1">
    <location>
        <begin position="1"/>
        <end position="61"/>
    </location>
</feature>
<feature type="compositionally biased region" description="Polar residues" evidence="1">
    <location>
        <begin position="42"/>
        <end position="51"/>
    </location>
</feature>
<protein>
    <submittedName>
        <fullName evidence="2">Uncharacterized protein</fullName>
    </submittedName>
</protein>
<evidence type="ECO:0000256" key="1">
    <source>
        <dbReference type="SAM" id="MobiDB-lite"/>
    </source>
</evidence>
<keyword evidence="3" id="KW-1185">Reference proteome</keyword>
<sequence>MPLHAPCAAAAQPTSTVEPPGPFRRDVIRTRGEQPDLPPTSRAVSSSSTAPTGGDDGFPRDDVIRGLEAFLLLLAATSARGESRRPLLPFLPYAPAS</sequence>
<organism evidence="2 3">
    <name type="scientific">Oryza meyeriana var. granulata</name>
    <dbReference type="NCBI Taxonomy" id="110450"/>
    <lineage>
        <taxon>Eukaryota</taxon>
        <taxon>Viridiplantae</taxon>
        <taxon>Streptophyta</taxon>
        <taxon>Embryophyta</taxon>
        <taxon>Tracheophyta</taxon>
        <taxon>Spermatophyta</taxon>
        <taxon>Magnoliopsida</taxon>
        <taxon>Liliopsida</taxon>
        <taxon>Poales</taxon>
        <taxon>Poaceae</taxon>
        <taxon>BOP clade</taxon>
        <taxon>Oryzoideae</taxon>
        <taxon>Oryzeae</taxon>
        <taxon>Oryzinae</taxon>
        <taxon>Oryza</taxon>
        <taxon>Oryza meyeriana</taxon>
    </lineage>
</organism>
<gene>
    <name evidence="2" type="ORF">E2562_010994</name>
</gene>
<dbReference type="EMBL" id="SPHZ02000011">
    <property type="protein sequence ID" value="KAF0891813.1"/>
    <property type="molecule type" value="Genomic_DNA"/>
</dbReference>